<dbReference type="GO" id="GO:0044780">
    <property type="term" value="P:bacterial-type flagellum assembly"/>
    <property type="evidence" value="ECO:0007669"/>
    <property type="project" value="UniProtKB-UniRule"/>
</dbReference>
<evidence type="ECO:0000313" key="5">
    <source>
        <dbReference type="EMBL" id="ACU53179.1"/>
    </source>
</evidence>
<comment type="subunit">
    <text evidence="4">Interacts with translational regulator CsrA and flagellin(s).</text>
</comment>
<dbReference type="SUPFAM" id="SSF141457">
    <property type="entry name" value="BH3618-like"/>
    <property type="match status" value="1"/>
</dbReference>
<dbReference type="GO" id="GO:0005737">
    <property type="term" value="C:cytoplasm"/>
    <property type="evidence" value="ECO:0007669"/>
    <property type="project" value="UniProtKB-SubCell"/>
</dbReference>
<dbReference type="Proteomes" id="UP000000771">
    <property type="component" value="Chromosome"/>
</dbReference>
<proteinExistence type="inferred from homology"/>
<dbReference type="PANTHER" id="PTHR39190:SF1">
    <property type="entry name" value="FLAGELLAR ASSEMBLY FACTOR FLIW"/>
    <property type="match status" value="1"/>
</dbReference>
<dbReference type="HAMAP" id="MF_01185">
    <property type="entry name" value="FliW"/>
    <property type="match status" value="1"/>
</dbReference>
<dbReference type="STRING" id="525909.Afer_0210"/>
<keyword evidence="2 4" id="KW-1005">Bacterial flagellum biogenesis</keyword>
<dbReference type="AlphaFoldDB" id="C7M281"/>
<dbReference type="Gene3D" id="2.30.290.10">
    <property type="entry name" value="BH3618-like"/>
    <property type="match status" value="1"/>
</dbReference>
<keyword evidence="4" id="KW-0143">Chaperone</keyword>
<keyword evidence="3 4" id="KW-0810">Translation regulation</keyword>
<protein>
    <recommendedName>
        <fullName evidence="4">Flagellar assembly factor FliW</fullName>
    </recommendedName>
</protein>
<dbReference type="GO" id="GO:0006417">
    <property type="term" value="P:regulation of translation"/>
    <property type="evidence" value="ECO:0007669"/>
    <property type="project" value="UniProtKB-KW"/>
</dbReference>
<gene>
    <name evidence="4" type="primary">fliW</name>
    <name evidence="5" type="ordered locus">Afer_0210</name>
</gene>
<evidence type="ECO:0000256" key="1">
    <source>
        <dbReference type="ARBA" id="ARBA00022490"/>
    </source>
</evidence>
<evidence type="ECO:0000256" key="3">
    <source>
        <dbReference type="ARBA" id="ARBA00022845"/>
    </source>
</evidence>
<reference evidence="5 6" key="1">
    <citation type="journal article" date="2009" name="Stand. Genomic Sci.">
        <title>Complete genome sequence of Acidimicrobium ferrooxidans type strain (ICP).</title>
        <authorList>
            <person name="Clum A."/>
            <person name="Nolan M."/>
            <person name="Lang E."/>
            <person name="Glavina Del Rio T."/>
            <person name="Tice H."/>
            <person name="Copeland A."/>
            <person name="Cheng J.F."/>
            <person name="Lucas S."/>
            <person name="Chen F."/>
            <person name="Bruce D."/>
            <person name="Goodwin L."/>
            <person name="Pitluck S."/>
            <person name="Ivanova N."/>
            <person name="Mavrommatis K."/>
            <person name="Mikhailova N."/>
            <person name="Pati A."/>
            <person name="Chen A."/>
            <person name="Palaniappan K."/>
            <person name="Goker M."/>
            <person name="Spring S."/>
            <person name="Land M."/>
            <person name="Hauser L."/>
            <person name="Chang Y.J."/>
            <person name="Jeffries C.C."/>
            <person name="Chain P."/>
            <person name="Bristow J."/>
            <person name="Eisen J.A."/>
            <person name="Markowitz V."/>
            <person name="Hugenholtz P."/>
            <person name="Kyrpides N.C."/>
            <person name="Klenk H.P."/>
            <person name="Lapidus A."/>
        </authorList>
    </citation>
    <scope>NUCLEOTIDE SEQUENCE [LARGE SCALE GENOMIC DNA]</scope>
    <source>
        <strain evidence="6">DSM 10331 / JCM 15462 / NBRC 103882 / ICP</strain>
    </source>
</reference>
<keyword evidence="1 4" id="KW-0963">Cytoplasm</keyword>
<dbReference type="KEGG" id="afo:Afer_0210"/>
<dbReference type="InterPro" id="IPR024046">
    <property type="entry name" value="Flagellar_assmbl_FliW_dom_sf"/>
</dbReference>
<organism evidence="5 6">
    <name type="scientific">Acidimicrobium ferrooxidans (strain DSM 10331 / JCM 15462 / NBRC 103882 / ICP)</name>
    <dbReference type="NCBI Taxonomy" id="525909"/>
    <lineage>
        <taxon>Bacteria</taxon>
        <taxon>Bacillati</taxon>
        <taxon>Actinomycetota</taxon>
        <taxon>Acidimicrobiia</taxon>
        <taxon>Acidimicrobiales</taxon>
        <taxon>Acidimicrobiaceae</taxon>
        <taxon>Acidimicrobium</taxon>
    </lineage>
</organism>
<dbReference type="HOGENOM" id="CLU_1682843_0_0_11"/>
<name>C7M281_ACIFD</name>
<evidence type="ECO:0000256" key="2">
    <source>
        <dbReference type="ARBA" id="ARBA00022795"/>
    </source>
</evidence>
<comment type="subcellular location">
    <subcellularLocation>
        <location evidence="4">Cytoplasm</location>
    </subcellularLocation>
</comment>
<evidence type="ECO:0000313" key="6">
    <source>
        <dbReference type="Proteomes" id="UP000000771"/>
    </source>
</evidence>
<sequence>MAMTTTQPAIATVPITFPVGVPGFEEHHRFHLVGLGPAYGPWLALRSAIEGGPTFVVAQPYELGVELTVEIDDLHQAVLGIADPQQVLVLVVATLRNPHPTVNLRAPIVVNVEVLRAAQIPQDRDDYLLEAPVTVPLYDTARLRPSEASDEPGADR</sequence>
<dbReference type="EMBL" id="CP001631">
    <property type="protein sequence ID" value="ACU53179.1"/>
    <property type="molecule type" value="Genomic_DNA"/>
</dbReference>
<accession>C7M281</accession>
<dbReference type="InterPro" id="IPR003775">
    <property type="entry name" value="Flagellar_assembly_factor_FliW"/>
</dbReference>
<keyword evidence="6" id="KW-1185">Reference proteome</keyword>
<dbReference type="PANTHER" id="PTHR39190">
    <property type="entry name" value="FLAGELLAR ASSEMBLY FACTOR FLIW"/>
    <property type="match status" value="1"/>
</dbReference>
<comment type="similarity">
    <text evidence="4">Belongs to the FliW family.</text>
</comment>
<comment type="function">
    <text evidence="4">Acts as an anti-CsrA protein, binds CsrA and prevents it from repressing translation of its target genes, one of which is flagellin. Binds to flagellin and participates in the assembly of the flagellum.</text>
</comment>
<dbReference type="Pfam" id="PF02623">
    <property type="entry name" value="FliW"/>
    <property type="match status" value="1"/>
</dbReference>
<dbReference type="eggNOG" id="COG1699">
    <property type="taxonomic scope" value="Bacteria"/>
</dbReference>
<evidence type="ECO:0000256" key="4">
    <source>
        <dbReference type="HAMAP-Rule" id="MF_01185"/>
    </source>
</evidence>